<dbReference type="Pfam" id="PF00535">
    <property type="entry name" value="Glycos_transf_2"/>
    <property type="match status" value="1"/>
</dbReference>
<accession>A0A0G2ZCQ3</accession>
<name>A0A0G2ZCQ3_9BACT</name>
<feature type="domain" description="Glycosyltransferase 2-like" evidence="2">
    <location>
        <begin position="6"/>
        <end position="176"/>
    </location>
</feature>
<evidence type="ECO:0000313" key="3">
    <source>
        <dbReference type="EMBL" id="AKI96523.1"/>
    </source>
</evidence>
<dbReference type="OrthoDB" id="9766971at2"/>
<evidence type="ECO:0000259" key="2">
    <source>
        <dbReference type="Pfam" id="PF00535"/>
    </source>
</evidence>
<keyword evidence="1" id="KW-1133">Transmembrane helix</keyword>
<evidence type="ECO:0000256" key="1">
    <source>
        <dbReference type="SAM" id="Phobius"/>
    </source>
</evidence>
<dbReference type="AlphaFoldDB" id="A0A0G2ZCQ3"/>
<dbReference type="PANTHER" id="PTHR43685:SF2">
    <property type="entry name" value="GLYCOSYLTRANSFERASE 2-LIKE DOMAIN-CONTAINING PROTEIN"/>
    <property type="match status" value="1"/>
</dbReference>
<keyword evidence="1" id="KW-0472">Membrane</keyword>
<protein>
    <recommendedName>
        <fullName evidence="2">Glycosyltransferase 2-like domain-containing protein</fullName>
    </recommendedName>
</protein>
<gene>
    <name evidence="3" type="ORF">IX53_00320</name>
</gene>
<dbReference type="CDD" id="cd02525">
    <property type="entry name" value="Succinoglycan_BP_ExoA"/>
    <property type="match status" value="1"/>
</dbReference>
<dbReference type="PATRIC" id="fig|1330330.3.peg.60"/>
<dbReference type="Gene3D" id="3.90.550.10">
    <property type="entry name" value="Spore Coat Polysaccharide Biosynthesis Protein SpsA, Chain A"/>
    <property type="match status" value="1"/>
</dbReference>
<reference evidence="3 4" key="1">
    <citation type="submission" date="2015-04" db="EMBL/GenBank/DDBJ databases">
        <title>Complete Genome Sequence of Kosmotoga pacifica SLHLJ1.</title>
        <authorList>
            <person name="Jiang L.J."/>
            <person name="Shao Z.Z."/>
            <person name="Jebbar M."/>
        </authorList>
    </citation>
    <scope>NUCLEOTIDE SEQUENCE [LARGE SCALE GENOMIC DNA]</scope>
    <source>
        <strain evidence="3 4">SLHLJ1</strain>
    </source>
</reference>
<feature type="transmembrane region" description="Helical" evidence="1">
    <location>
        <begin position="273"/>
        <end position="290"/>
    </location>
</feature>
<proteinExistence type="predicted"/>
<dbReference type="EMBL" id="CP011232">
    <property type="protein sequence ID" value="AKI96523.1"/>
    <property type="molecule type" value="Genomic_DNA"/>
</dbReference>
<evidence type="ECO:0000313" key="4">
    <source>
        <dbReference type="Proteomes" id="UP000035159"/>
    </source>
</evidence>
<sequence>MLPVVSVVIPARNEEQFIGKCLDGFLNQDYPLDSMEIIVVDGMSEDRTSKVVEEYSKKFPLIRLIKNPRRTTPVALNLGIKEAKGKYILFSGAHSEIPKDYVSKFVKYITEYNADNVGGLVLTVPRRDTLKGKVIAEILSSKFGVGGAKFRTGIDQPEEVDTVPFGFYRRDVFEKVGYFNEKLVRNQDIELNLRLKRAGGKIMLFPDVVLTYFSRSTFKEFWKNNFGNGFWVIYGSKFSKLPFSLRHLVPLLFVIFLLAGGVLSLFSHHARNIFIAVFGLYMMLDILYSIPISKKLKSLKAFFLALFGFLSLHISYGLGSLAGIFKLIVGGK</sequence>
<keyword evidence="4" id="KW-1185">Reference proteome</keyword>
<dbReference type="SUPFAM" id="SSF53448">
    <property type="entry name" value="Nucleotide-diphospho-sugar transferases"/>
    <property type="match status" value="1"/>
</dbReference>
<dbReference type="STRING" id="1330330.IX53_00320"/>
<keyword evidence="1" id="KW-0812">Transmembrane</keyword>
<dbReference type="InterPro" id="IPR029044">
    <property type="entry name" value="Nucleotide-diphossugar_trans"/>
</dbReference>
<organism evidence="3 4">
    <name type="scientific">Kosmotoga pacifica</name>
    <dbReference type="NCBI Taxonomy" id="1330330"/>
    <lineage>
        <taxon>Bacteria</taxon>
        <taxon>Thermotogati</taxon>
        <taxon>Thermotogota</taxon>
        <taxon>Thermotogae</taxon>
        <taxon>Kosmotogales</taxon>
        <taxon>Kosmotogaceae</taxon>
        <taxon>Kosmotoga</taxon>
    </lineage>
</organism>
<feature type="transmembrane region" description="Helical" evidence="1">
    <location>
        <begin position="248"/>
        <end position="267"/>
    </location>
</feature>
<dbReference type="InterPro" id="IPR050834">
    <property type="entry name" value="Glycosyltransf_2"/>
</dbReference>
<dbReference type="RefSeq" id="WP_047753658.1">
    <property type="nucleotide sequence ID" value="NZ_CAJUHA010000002.1"/>
</dbReference>
<dbReference type="PANTHER" id="PTHR43685">
    <property type="entry name" value="GLYCOSYLTRANSFERASE"/>
    <property type="match status" value="1"/>
</dbReference>
<feature type="transmembrane region" description="Helical" evidence="1">
    <location>
        <begin position="302"/>
        <end position="329"/>
    </location>
</feature>
<dbReference type="KEGG" id="kpf:IX53_00320"/>
<dbReference type="Proteomes" id="UP000035159">
    <property type="component" value="Chromosome"/>
</dbReference>
<dbReference type="InterPro" id="IPR001173">
    <property type="entry name" value="Glyco_trans_2-like"/>
</dbReference>